<feature type="chain" id="PRO_5027825427" evidence="2">
    <location>
        <begin position="33"/>
        <end position="333"/>
    </location>
</feature>
<evidence type="ECO:0000256" key="2">
    <source>
        <dbReference type="SAM" id="SignalP"/>
    </source>
</evidence>
<evidence type="ECO:0000313" key="4">
    <source>
        <dbReference type="EMBL" id="HFB54792.1"/>
    </source>
</evidence>
<accession>A0A7C3G8F0</accession>
<dbReference type="AlphaFoldDB" id="A0A7C3G8F0"/>
<dbReference type="InterPro" id="IPR006869">
    <property type="entry name" value="DUF547"/>
</dbReference>
<reference evidence="4" key="1">
    <citation type="journal article" date="2020" name="mSystems">
        <title>Genome- and Community-Level Interaction Insights into Carbon Utilization and Element Cycling Functions of Hydrothermarchaeota in Hydrothermal Sediment.</title>
        <authorList>
            <person name="Zhou Z."/>
            <person name="Liu Y."/>
            <person name="Xu W."/>
            <person name="Pan J."/>
            <person name="Luo Z.H."/>
            <person name="Li M."/>
        </authorList>
    </citation>
    <scope>NUCLEOTIDE SEQUENCE [LARGE SCALE GENOMIC DNA]</scope>
    <source>
        <strain evidence="4">HyVt-489</strain>
    </source>
</reference>
<feature type="domain" description="DUF547" evidence="3">
    <location>
        <begin position="152"/>
        <end position="263"/>
    </location>
</feature>
<organism evidence="4">
    <name type="scientific">Hellea balneolensis</name>
    <dbReference type="NCBI Taxonomy" id="287478"/>
    <lineage>
        <taxon>Bacteria</taxon>
        <taxon>Pseudomonadati</taxon>
        <taxon>Pseudomonadota</taxon>
        <taxon>Alphaproteobacteria</taxon>
        <taxon>Maricaulales</taxon>
        <taxon>Robiginitomaculaceae</taxon>
        <taxon>Hellea</taxon>
    </lineage>
</organism>
<dbReference type="EMBL" id="DRMN01000173">
    <property type="protein sequence ID" value="HFB54792.1"/>
    <property type="molecule type" value="Genomic_DNA"/>
</dbReference>
<feature type="signal peptide" evidence="2">
    <location>
        <begin position="1"/>
        <end position="32"/>
    </location>
</feature>
<dbReference type="Proteomes" id="UP000886042">
    <property type="component" value="Unassembled WGS sequence"/>
</dbReference>
<protein>
    <submittedName>
        <fullName evidence="4">DUF547 domain-containing protein</fullName>
    </submittedName>
</protein>
<comment type="caution">
    <text evidence="4">The sequence shown here is derived from an EMBL/GenBank/DDBJ whole genome shotgun (WGS) entry which is preliminary data.</text>
</comment>
<evidence type="ECO:0000256" key="1">
    <source>
        <dbReference type="SAM" id="MobiDB-lite"/>
    </source>
</evidence>
<feature type="region of interest" description="Disordered" evidence="1">
    <location>
        <begin position="65"/>
        <end position="90"/>
    </location>
</feature>
<gene>
    <name evidence="4" type="ORF">ENJ46_02620</name>
</gene>
<feature type="compositionally biased region" description="Polar residues" evidence="1">
    <location>
        <begin position="71"/>
        <end position="80"/>
    </location>
</feature>
<dbReference type="Pfam" id="PF04784">
    <property type="entry name" value="DUF547"/>
    <property type="match status" value="1"/>
</dbReference>
<sequence length="333" mass="37073">MAMERLWSLTKTTNIYLHMILSAVMFSSGALAGTASGVEHSQKLDVLESPFPAVARHLISPPSSGVVRTVGTGSASSSTDPIAPSNGRSGDEADQIFQAHISDDGWRQVLSHYTSQTRDGLTVFDYAALKNSPKDRHALVDYINNLAQQKPSQFTPQNAMAYWANLYNALTVKVVTDNYPIASILKIRSGLRAGPWRRELVKVEGQRLSLDNIEHDILRAQYDTPLVHYMLNCASVGCPNLKRTPWSGDTLDEDLASAAANYINSHRGVHIEKQGLSISSLYKWYEKDFGDVDHVLSHLRQYADEDLRQSLKTRKKIIDYAYDWSLNAPHTGK</sequence>
<evidence type="ECO:0000259" key="3">
    <source>
        <dbReference type="Pfam" id="PF04784"/>
    </source>
</evidence>
<dbReference type="PANTHER" id="PTHR46361">
    <property type="entry name" value="ELECTRON CARRIER/ PROTEIN DISULFIDE OXIDOREDUCTASE"/>
    <property type="match status" value="1"/>
</dbReference>
<keyword evidence="2" id="KW-0732">Signal</keyword>
<proteinExistence type="predicted"/>
<name>A0A7C3G8F0_9PROT</name>
<dbReference type="PANTHER" id="PTHR46361:SF3">
    <property type="entry name" value="ELECTRON CARRIER_ PROTEIN DISULFIDE OXIDOREDUCTASE"/>
    <property type="match status" value="1"/>
</dbReference>